<sequence length="95" mass="10324">MIEPNLLHDVATYIDGRVAKVVLNGSYEIVNFEVKEVTDNTLALNYIVPIADVQLITQIDLQDASGTVLTSNPVNVPISSDTLILQTINVKEGTN</sequence>
<dbReference type="GO" id="GO:0008168">
    <property type="term" value="F:methyltransferase activity"/>
    <property type="evidence" value="ECO:0007669"/>
    <property type="project" value="UniProtKB-KW"/>
</dbReference>
<proteinExistence type="predicted"/>
<dbReference type="EMBL" id="JACJVO010000024">
    <property type="protein sequence ID" value="MBB6733177.1"/>
    <property type="molecule type" value="Genomic_DNA"/>
</dbReference>
<evidence type="ECO:0000313" key="1">
    <source>
        <dbReference type="EMBL" id="MBB6733177.1"/>
    </source>
</evidence>
<dbReference type="GO" id="GO:0032259">
    <property type="term" value="P:methylation"/>
    <property type="evidence" value="ECO:0007669"/>
    <property type="project" value="UniProtKB-KW"/>
</dbReference>
<name>A0A7X0VX81_9BACL</name>
<dbReference type="RefSeq" id="WP_185130826.1">
    <property type="nucleotide sequence ID" value="NZ_JACJVO010000024.1"/>
</dbReference>
<evidence type="ECO:0000313" key="2">
    <source>
        <dbReference type="Proteomes" id="UP000564644"/>
    </source>
</evidence>
<protein>
    <submittedName>
        <fullName evidence="1">Ketopantoate hydroxymethyltransferase</fullName>
    </submittedName>
</protein>
<keyword evidence="1" id="KW-0808">Transferase</keyword>
<accession>A0A7X0VX81</accession>
<keyword evidence="1" id="KW-0489">Methyltransferase</keyword>
<dbReference type="AlphaFoldDB" id="A0A7X0VX81"/>
<reference evidence="1 2" key="1">
    <citation type="submission" date="2020-08" db="EMBL/GenBank/DDBJ databases">
        <title>Cohnella phylogeny.</title>
        <authorList>
            <person name="Dunlap C."/>
        </authorList>
    </citation>
    <scope>NUCLEOTIDE SEQUENCE [LARGE SCALE GENOMIC DNA]</scope>
    <source>
        <strain evidence="1 2">CBP 2801</strain>
    </source>
</reference>
<gene>
    <name evidence="1" type="ORF">H7C18_19850</name>
</gene>
<comment type="caution">
    <text evidence="1">The sequence shown here is derived from an EMBL/GenBank/DDBJ whole genome shotgun (WGS) entry which is preliminary data.</text>
</comment>
<keyword evidence="2" id="KW-1185">Reference proteome</keyword>
<dbReference type="Proteomes" id="UP000564644">
    <property type="component" value="Unassembled WGS sequence"/>
</dbReference>
<organism evidence="1 2">
    <name type="scientific">Cohnella zeiphila</name>
    <dbReference type="NCBI Taxonomy" id="2761120"/>
    <lineage>
        <taxon>Bacteria</taxon>
        <taxon>Bacillati</taxon>
        <taxon>Bacillota</taxon>
        <taxon>Bacilli</taxon>
        <taxon>Bacillales</taxon>
        <taxon>Paenibacillaceae</taxon>
        <taxon>Cohnella</taxon>
    </lineage>
</organism>